<name>A0AA88YN57_PINIB</name>
<feature type="compositionally biased region" description="Basic and acidic residues" evidence="3">
    <location>
        <begin position="1001"/>
        <end position="1012"/>
    </location>
</feature>
<sequence length="1529" mass="175520">MMRQIDQLQKEKRVLMGESDDEQDDMIPAGFFLHHDQSGDLDSLLTPSSPFDIGDVFSEEFTCPREDCQLLHQRYMEMQDRVQNIGFEPMGSFEQNASFELHQAGRAQGFEPEIMDTPVESDEAFELRQSGKAQGFEPEIMDTPVESEEAFELCQSGRAQGFEPEIMDTPVESVEAFELRQSGRAQGFEPEIMDTPVESEEAFVREAVQRAEADRILKHPEFRFQSSRDDEVVAEMKLDKRKDLNEDFNNGMEVREHFIAENDQPETAVSHFTPENSSSEEEVFLVEGFISSEVASRTEMEVDSIETPYTLAGRSLSLPSIHAGGDASVKPAEEPSKMQTYAKHFVQCIEELKSKSVSERESYFMKQSEIQEGLTSRTVDFSLGVEKVVKERKGRKRYASQSSPVKTEETNQFLRQYSYEAEDILSVDTGREKEKQIDLLPLESKVSCLEFQISFLEQKINNLEKDKRDVQIELDNEILQRQHLEEEIENLNIDVSQSEAKSGSERKSRRDRNQSGHHLQSSKDLEAKLDESALTCKYLEKSLSETQAKLEEERRIIMDKDREISDLKGQVHVLSVEKSEVEYHKLRMEENLENIQEEIDPLLSQIKTQQKEIEILKLKVPEQTSLYNQHKETQTVENVDIEAKLGHSVLTSKNLEKSLSETQEKLEEERRNMKEKDREISDLKGQIHVLSVEKSEVEYHKLRMEENLENIQEEIDTLLTQIKIQQREIETLKMRGSERQRSADTSDQQTQTFENMGETHVRTLKLRSGYDKSDQEEFTSESVNSTYTASSNVLSGGVVEKLKVELTAAEEEIQRLNVQVIKKTDEIGELESGVLDLQDRLTLKNAEVHSLCEKMQELEKENVELKTQKLNRQSSADELEMMKLRGQMFELNEVLVERGNEIVKLENIIAQLNTEVSRLETSDLDTSSESCQYCVDMDKTVKEKDAYIRKLEEHLLGQSMLPSRSVVSSREVTPTQSPRGGAADHHHTASRCGSTPVLSLRNRDDGLSEARRGSTPVVEHGPESPRDGEKTPTETTVPPLFLPQNTNSAHTNVKEGQKVLPRPDKADVITDNSSHISRESDSRFKTNRRKREQLSGRYKGHGPLLPWRSPLDDFSDQSTISAFSSPRLERGDLLDSHFVPELHSSFRSRSPTCSSVSGSVDGSERILSGLGPDQDGHVALENKHFELIDEITQLRRDLRETKSIYTQENALLQEALDREKWMKESMRSKLGMSGTIVNFDLSAELIALRQKVAMLQETNKMLHSENDKWLRKIQDQEQLVLQLREQLGQDLDNFGEVDILFGKQVLMLQKQRNDLLDKIHEKDLENNRLSNRIGDMNVIEENLRREKDFLKVKLREKEDVEAELVQRKLEMERLAQNQEKLEEMLYHKDEVERELMRQKRLLEMDLSEIEAKLEEKEGMLEIQKNQLLRELKGSASPSPEPDTVGKSADKRLSVHDDQNLVPSGQSDDRDEEEVCRLHSMLEEAEVQHSRAIQSLKHKYNSERQQTNDTLTEQHGDQRPSGTSEQDHEV</sequence>
<evidence type="ECO:0000259" key="4">
    <source>
        <dbReference type="PROSITE" id="PS51230"/>
    </source>
</evidence>
<feature type="region of interest" description="Disordered" evidence="3">
    <location>
        <begin position="495"/>
        <end position="524"/>
    </location>
</feature>
<feature type="domain" description="EB1 C-terminal" evidence="4">
    <location>
        <begin position="1318"/>
        <end position="1394"/>
    </location>
</feature>
<feature type="compositionally biased region" description="Basic and acidic residues" evidence="3">
    <location>
        <begin position="502"/>
        <end position="514"/>
    </location>
</feature>
<feature type="region of interest" description="Disordered" evidence="3">
    <location>
        <begin position="1430"/>
        <end position="1473"/>
    </location>
</feature>
<dbReference type="GO" id="GO:0005874">
    <property type="term" value="C:microtubule"/>
    <property type="evidence" value="ECO:0007669"/>
    <property type="project" value="UniProtKB-KW"/>
</dbReference>
<protein>
    <recommendedName>
        <fullName evidence="4">EB1 C-terminal domain-containing protein</fullName>
    </recommendedName>
</protein>
<feature type="compositionally biased region" description="Basic and acidic residues" evidence="3">
    <location>
        <begin position="1020"/>
        <end position="1032"/>
    </location>
</feature>
<dbReference type="Proteomes" id="UP001186944">
    <property type="component" value="Unassembled WGS sequence"/>
</dbReference>
<dbReference type="EMBL" id="VSWD01000001">
    <property type="protein sequence ID" value="KAK3108382.1"/>
    <property type="molecule type" value="Genomic_DNA"/>
</dbReference>
<feature type="compositionally biased region" description="Basic and acidic residues" evidence="3">
    <location>
        <begin position="1447"/>
        <end position="1458"/>
    </location>
</feature>
<feature type="coiled-coil region" evidence="2">
    <location>
        <begin position="799"/>
        <end position="875"/>
    </location>
</feature>
<evidence type="ECO:0000256" key="1">
    <source>
        <dbReference type="PROSITE-ProRule" id="PRU00576"/>
    </source>
</evidence>
<evidence type="ECO:0000256" key="3">
    <source>
        <dbReference type="SAM" id="MobiDB-lite"/>
    </source>
</evidence>
<dbReference type="InterPro" id="IPR004953">
    <property type="entry name" value="EB1_C"/>
</dbReference>
<keyword evidence="1" id="KW-0493">Microtubule</keyword>
<feature type="region of interest" description="Disordered" evidence="3">
    <location>
        <begin position="657"/>
        <end position="679"/>
    </location>
</feature>
<accession>A0AA88YN57</accession>
<evidence type="ECO:0000256" key="2">
    <source>
        <dbReference type="SAM" id="Coils"/>
    </source>
</evidence>
<reference evidence="5" key="1">
    <citation type="submission" date="2019-08" db="EMBL/GenBank/DDBJ databases">
        <title>The improved chromosome-level genome for the pearl oyster Pinctada fucata martensii using PacBio sequencing and Hi-C.</title>
        <authorList>
            <person name="Zheng Z."/>
        </authorList>
    </citation>
    <scope>NUCLEOTIDE SEQUENCE</scope>
    <source>
        <strain evidence="5">ZZ-2019</strain>
        <tissue evidence="5">Adductor muscle</tissue>
    </source>
</reference>
<feature type="coiled-coil region" evidence="2">
    <location>
        <begin position="1312"/>
        <end position="1430"/>
    </location>
</feature>
<organism evidence="5 6">
    <name type="scientific">Pinctada imbricata</name>
    <name type="common">Atlantic pearl-oyster</name>
    <name type="synonym">Pinctada martensii</name>
    <dbReference type="NCBI Taxonomy" id="66713"/>
    <lineage>
        <taxon>Eukaryota</taxon>
        <taxon>Metazoa</taxon>
        <taxon>Spiralia</taxon>
        <taxon>Lophotrochozoa</taxon>
        <taxon>Mollusca</taxon>
        <taxon>Bivalvia</taxon>
        <taxon>Autobranchia</taxon>
        <taxon>Pteriomorphia</taxon>
        <taxon>Pterioida</taxon>
        <taxon>Pterioidea</taxon>
        <taxon>Pteriidae</taxon>
        <taxon>Pinctada</taxon>
    </lineage>
</organism>
<keyword evidence="6" id="KW-1185">Reference proteome</keyword>
<comment type="caution">
    <text evidence="5">The sequence shown here is derived from an EMBL/GenBank/DDBJ whole genome shotgun (WGS) entry which is preliminary data.</text>
</comment>
<gene>
    <name evidence="5" type="ORF">FSP39_006706</name>
</gene>
<evidence type="ECO:0000313" key="6">
    <source>
        <dbReference type="Proteomes" id="UP001186944"/>
    </source>
</evidence>
<feature type="region of interest" description="Disordered" evidence="3">
    <location>
        <begin position="1488"/>
        <end position="1529"/>
    </location>
</feature>
<dbReference type="PROSITE" id="PS51230">
    <property type="entry name" value="EB1_C"/>
    <property type="match status" value="1"/>
</dbReference>
<proteinExistence type="predicted"/>
<feature type="compositionally biased region" description="Polar residues" evidence="3">
    <location>
        <begin position="962"/>
        <end position="978"/>
    </location>
</feature>
<keyword evidence="2" id="KW-0175">Coiled coil</keyword>
<dbReference type="GO" id="GO:0008017">
    <property type="term" value="F:microtubule binding"/>
    <property type="evidence" value="ECO:0007669"/>
    <property type="project" value="InterPro"/>
</dbReference>
<evidence type="ECO:0000313" key="5">
    <source>
        <dbReference type="EMBL" id="KAK3108382.1"/>
    </source>
</evidence>
<feature type="region of interest" description="Disordered" evidence="3">
    <location>
        <begin position="962"/>
        <end position="1103"/>
    </location>
</feature>
<feature type="compositionally biased region" description="Basic and acidic residues" evidence="3">
    <location>
        <begin position="1052"/>
        <end position="1068"/>
    </location>
</feature>
<feature type="coiled-coil region" evidence="2">
    <location>
        <begin position="543"/>
        <end position="612"/>
    </location>
</feature>